<dbReference type="Pfam" id="PF13181">
    <property type="entry name" value="TPR_8"/>
    <property type="match status" value="1"/>
</dbReference>
<dbReference type="Proteomes" id="UP000282574">
    <property type="component" value="Unassembled WGS sequence"/>
</dbReference>
<proteinExistence type="predicted"/>
<organism evidence="2 3">
    <name type="scientific">Chroococcidiopsis cubana SAG 39.79</name>
    <dbReference type="NCBI Taxonomy" id="388085"/>
    <lineage>
        <taxon>Bacteria</taxon>
        <taxon>Bacillati</taxon>
        <taxon>Cyanobacteriota</taxon>
        <taxon>Cyanophyceae</taxon>
        <taxon>Chroococcidiopsidales</taxon>
        <taxon>Chroococcidiopsidaceae</taxon>
        <taxon>Chroococcidiopsis</taxon>
    </lineage>
</organism>
<dbReference type="InterPro" id="IPR019734">
    <property type="entry name" value="TPR_rpt"/>
</dbReference>
<dbReference type="SMART" id="SM00028">
    <property type="entry name" value="TPR"/>
    <property type="match status" value="2"/>
</dbReference>
<dbReference type="InterPro" id="IPR011990">
    <property type="entry name" value="TPR-like_helical_dom_sf"/>
</dbReference>
<dbReference type="Gene3D" id="1.25.40.10">
    <property type="entry name" value="Tetratricopeptide repeat domain"/>
    <property type="match status" value="1"/>
</dbReference>
<evidence type="ECO:0000313" key="3">
    <source>
        <dbReference type="Proteomes" id="UP000282574"/>
    </source>
</evidence>
<dbReference type="PROSITE" id="PS50005">
    <property type="entry name" value="TPR"/>
    <property type="match status" value="1"/>
</dbReference>
<dbReference type="EMBL" id="RSCK01000013">
    <property type="protein sequence ID" value="RUT12556.1"/>
    <property type="molecule type" value="Genomic_DNA"/>
</dbReference>
<keyword evidence="1" id="KW-0802">TPR repeat</keyword>
<evidence type="ECO:0000256" key="1">
    <source>
        <dbReference type="PROSITE-ProRule" id="PRU00339"/>
    </source>
</evidence>
<gene>
    <name evidence="2" type="ORF">DSM107010_21480</name>
</gene>
<accession>A0AB37UMC9</accession>
<dbReference type="SUPFAM" id="SSF48452">
    <property type="entry name" value="TPR-like"/>
    <property type="match status" value="1"/>
</dbReference>
<sequence length="110" mass="12649">MKKFRCNVLKIELKDIVKANEFYQQGSDRARRGLYKEAFEDFTQAINLNPGFVEAYMIRADTRTLLGDKQGAVTDFQKAIDIYKARGRADIADMLLTPLQALKNEIEWGE</sequence>
<comment type="caution">
    <text evidence="2">The sequence shown here is derived from an EMBL/GenBank/DDBJ whole genome shotgun (WGS) entry which is preliminary data.</text>
</comment>
<name>A0AB37UMC9_9CYAN</name>
<evidence type="ECO:0000313" key="2">
    <source>
        <dbReference type="EMBL" id="RUT12556.1"/>
    </source>
</evidence>
<reference evidence="2 3" key="1">
    <citation type="journal article" date="2019" name="Genome Biol. Evol.">
        <title>Day and night: Metabolic profiles and evolutionary relationships of six axenic non-marine cyanobacteria.</title>
        <authorList>
            <person name="Will S.E."/>
            <person name="Henke P."/>
            <person name="Boedeker C."/>
            <person name="Huang S."/>
            <person name="Brinkmann H."/>
            <person name="Rohde M."/>
            <person name="Jarek M."/>
            <person name="Friedl T."/>
            <person name="Seufert S."/>
            <person name="Schumacher M."/>
            <person name="Overmann J."/>
            <person name="Neumann-Schaal M."/>
            <person name="Petersen J."/>
        </authorList>
    </citation>
    <scope>NUCLEOTIDE SEQUENCE [LARGE SCALE GENOMIC DNA]</scope>
    <source>
        <strain evidence="2 3">SAG 39.79</strain>
    </source>
</reference>
<dbReference type="AlphaFoldDB" id="A0AB37UMC9"/>
<keyword evidence="3" id="KW-1185">Reference proteome</keyword>
<feature type="repeat" description="TPR" evidence="1">
    <location>
        <begin position="19"/>
        <end position="52"/>
    </location>
</feature>
<protein>
    <recommendedName>
        <fullName evidence="4">Tetratricopeptide repeat protein</fullName>
    </recommendedName>
</protein>
<evidence type="ECO:0008006" key="4">
    <source>
        <dbReference type="Google" id="ProtNLM"/>
    </source>
</evidence>